<dbReference type="SUPFAM" id="SSF52833">
    <property type="entry name" value="Thioredoxin-like"/>
    <property type="match status" value="1"/>
</dbReference>
<sequence>MKKHLIDVYISDNCTECDQLVNYLSELNISFNKKNTTVNKENLRQLQQENIYITPTIIIDNYYRIIGFQQGKIKQLLR</sequence>
<reference evidence="3" key="1">
    <citation type="submission" date="2016-10" db="EMBL/GenBank/DDBJ databases">
        <authorList>
            <person name="Varghese N."/>
            <person name="Submissions S."/>
        </authorList>
    </citation>
    <scope>NUCLEOTIDE SEQUENCE [LARGE SCALE GENOMIC DNA]</scope>
    <source>
        <strain evidence="3">CGMCC 1.4250</strain>
    </source>
</reference>
<dbReference type="InterPro" id="IPR012336">
    <property type="entry name" value="Thioredoxin-like_fold"/>
</dbReference>
<feature type="domain" description="Thioredoxin-like fold" evidence="1">
    <location>
        <begin position="6"/>
        <end position="77"/>
    </location>
</feature>
<name>A0A1I4PQG6_9BACI</name>
<dbReference type="Gene3D" id="3.40.30.10">
    <property type="entry name" value="Glutaredoxin"/>
    <property type="match status" value="1"/>
</dbReference>
<dbReference type="Pfam" id="PF13192">
    <property type="entry name" value="Thioredoxin_3"/>
    <property type="match status" value="1"/>
</dbReference>
<evidence type="ECO:0000313" key="2">
    <source>
        <dbReference type="EMBL" id="SFM29730.1"/>
    </source>
</evidence>
<accession>A0A1I4PQG6</accession>
<dbReference type="InterPro" id="IPR036249">
    <property type="entry name" value="Thioredoxin-like_sf"/>
</dbReference>
<gene>
    <name evidence="2" type="ORF">SAMN04487943_11293</name>
</gene>
<dbReference type="STRING" id="334253.SAMN04487943_11293"/>
<evidence type="ECO:0000313" key="3">
    <source>
        <dbReference type="Proteomes" id="UP000198565"/>
    </source>
</evidence>
<evidence type="ECO:0000259" key="1">
    <source>
        <dbReference type="Pfam" id="PF13192"/>
    </source>
</evidence>
<dbReference type="Proteomes" id="UP000198565">
    <property type="component" value="Unassembled WGS sequence"/>
</dbReference>
<protein>
    <submittedName>
        <fullName evidence="2">Thioredoxin domain-containing protein</fullName>
    </submittedName>
</protein>
<dbReference type="AlphaFoldDB" id="A0A1I4PQG6"/>
<organism evidence="2 3">
    <name type="scientific">Gracilibacillus orientalis</name>
    <dbReference type="NCBI Taxonomy" id="334253"/>
    <lineage>
        <taxon>Bacteria</taxon>
        <taxon>Bacillati</taxon>
        <taxon>Bacillota</taxon>
        <taxon>Bacilli</taxon>
        <taxon>Bacillales</taxon>
        <taxon>Bacillaceae</taxon>
        <taxon>Gracilibacillus</taxon>
    </lineage>
</organism>
<keyword evidence="3" id="KW-1185">Reference proteome</keyword>
<proteinExistence type="predicted"/>
<dbReference type="EMBL" id="FOTR01000012">
    <property type="protein sequence ID" value="SFM29730.1"/>
    <property type="molecule type" value="Genomic_DNA"/>
</dbReference>
<dbReference type="CDD" id="cd02976">
    <property type="entry name" value="NrdH"/>
    <property type="match status" value="1"/>
</dbReference>